<evidence type="ECO:0000313" key="2">
    <source>
        <dbReference type="Proteomes" id="UP000315017"/>
    </source>
</evidence>
<keyword evidence="2" id="KW-1185">Reference proteome</keyword>
<evidence type="ECO:0000313" key="1">
    <source>
        <dbReference type="EMBL" id="QDU26915.1"/>
    </source>
</evidence>
<organism evidence="1 2">
    <name type="scientific">Anatilimnocola aggregata</name>
    <dbReference type="NCBI Taxonomy" id="2528021"/>
    <lineage>
        <taxon>Bacteria</taxon>
        <taxon>Pseudomonadati</taxon>
        <taxon>Planctomycetota</taxon>
        <taxon>Planctomycetia</taxon>
        <taxon>Pirellulales</taxon>
        <taxon>Pirellulaceae</taxon>
        <taxon>Anatilimnocola</taxon>
    </lineage>
</organism>
<name>A0A517Y9K0_9BACT</name>
<gene>
    <name evidence="1" type="ORF">ETAA8_19990</name>
</gene>
<dbReference type="KEGG" id="aagg:ETAA8_19990"/>
<dbReference type="RefSeq" id="WP_145087797.1">
    <property type="nucleotide sequence ID" value="NZ_CP036274.1"/>
</dbReference>
<reference evidence="1 2" key="1">
    <citation type="submission" date="2019-02" db="EMBL/GenBank/DDBJ databases">
        <title>Deep-cultivation of Planctomycetes and their phenomic and genomic characterization uncovers novel biology.</title>
        <authorList>
            <person name="Wiegand S."/>
            <person name="Jogler M."/>
            <person name="Boedeker C."/>
            <person name="Pinto D."/>
            <person name="Vollmers J."/>
            <person name="Rivas-Marin E."/>
            <person name="Kohn T."/>
            <person name="Peeters S.H."/>
            <person name="Heuer A."/>
            <person name="Rast P."/>
            <person name="Oberbeckmann S."/>
            <person name="Bunk B."/>
            <person name="Jeske O."/>
            <person name="Meyerdierks A."/>
            <person name="Storesund J.E."/>
            <person name="Kallscheuer N."/>
            <person name="Luecker S."/>
            <person name="Lage O.M."/>
            <person name="Pohl T."/>
            <person name="Merkel B.J."/>
            <person name="Hornburger P."/>
            <person name="Mueller R.-W."/>
            <person name="Bruemmer F."/>
            <person name="Labrenz M."/>
            <person name="Spormann A.M."/>
            <person name="Op den Camp H."/>
            <person name="Overmann J."/>
            <person name="Amann R."/>
            <person name="Jetten M.S.M."/>
            <person name="Mascher T."/>
            <person name="Medema M.H."/>
            <person name="Devos D.P."/>
            <person name="Kaster A.-K."/>
            <person name="Ovreas L."/>
            <person name="Rohde M."/>
            <person name="Galperin M.Y."/>
            <person name="Jogler C."/>
        </authorList>
    </citation>
    <scope>NUCLEOTIDE SEQUENCE [LARGE SCALE GENOMIC DNA]</scope>
    <source>
        <strain evidence="1 2">ETA_A8</strain>
    </source>
</reference>
<dbReference type="EMBL" id="CP036274">
    <property type="protein sequence ID" value="QDU26915.1"/>
    <property type="molecule type" value="Genomic_DNA"/>
</dbReference>
<protein>
    <submittedName>
        <fullName evidence="1">Uncharacterized protein</fullName>
    </submittedName>
</protein>
<dbReference type="Proteomes" id="UP000315017">
    <property type="component" value="Chromosome"/>
</dbReference>
<sequence>MDRSSAAVKASDSPKQERNLLERTGWVRLELIGGRIAVLGHRCGQSRVVQVGEPTEMPREQLSVQLHSESLLIHYEDVQAERQVTLDLDEQQRLVLTCTGSSPTDDLKLVQPFQGPISLTFGRDKQQTFTAATLWHLSLKQPALCEETLFPLLESLRPHWRLSEQAAGIQQALISRAGEDVQAERALWRTWVQQLDSDDFQQRQAADRNLRGAGQSVVAWLQRLDRRQLSKEQVDRIQEICHGLADLSTDTPPRVAAWLVDDRCAWFAMLDHEEATVRLAATNHLTLLCGKPLAFDPYGQSSARQQQIAQLQVRFGK</sequence>
<accession>A0A517Y9K0</accession>
<dbReference type="AlphaFoldDB" id="A0A517Y9K0"/>
<dbReference type="OrthoDB" id="257457at2"/>
<proteinExistence type="predicted"/>